<evidence type="ECO:0000313" key="9">
    <source>
        <dbReference type="EMBL" id="URF06338.1"/>
    </source>
</evidence>
<dbReference type="Gene3D" id="3.50.50.60">
    <property type="entry name" value="FAD/NAD(P)-binding domain"/>
    <property type="match status" value="1"/>
</dbReference>
<protein>
    <submittedName>
        <fullName evidence="9">Choline dehydrogenase</fullName>
        <ecNumber evidence="9">1.1.99.1</ecNumber>
    </submittedName>
</protein>
<gene>
    <name evidence="8" type="ORF">FGG12_13365</name>
    <name evidence="9" type="ORF">M5D45_24825</name>
</gene>
<evidence type="ECO:0000259" key="6">
    <source>
        <dbReference type="PROSITE" id="PS00623"/>
    </source>
</evidence>
<dbReference type="PANTHER" id="PTHR11552:SF147">
    <property type="entry name" value="CHOLINE DEHYDROGENASE, MITOCHONDRIAL"/>
    <property type="match status" value="1"/>
</dbReference>
<dbReference type="EC" id="1.1.99.1" evidence="9"/>
<dbReference type="AlphaFoldDB" id="A0AAE9I490"/>
<dbReference type="SUPFAM" id="SSF54373">
    <property type="entry name" value="FAD-linked reductases, C-terminal domain"/>
    <property type="match status" value="1"/>
</dbReference>
<dbReference type="PROSITE" id="PS00623">
    <property type="entry name" value="GMC_OXRED_1"/>
    <property type="match status" value="1"/>
</dbReference>
<evidence type="ECO:0000256" key="4">
    <source>
        <dbReference type="ARBA" id="ARBA00022827"/>
    </source>
</evidence>
<dbReference type="InterPro" id="IPR012132">
    <property type="entry name" value="GMC_OxRdtase"/>
</dbReference>
<keyword evidence="3 5" id="KW-0285">Flavoprotein</keyword>
<comment type="cofactor">
    <cofactor evidence="1">
        <name>FAD</name>
        <dbReference type="ChEBI" id="CHEBI:57692"/>
    </cofactor>
</comment>
<evidence type="ECO:0000256" key="5">
    <source>
        <dbReference type="RuleBase" id="RU003968"/>
    </source>
</evidence>
<name>A0AAE9I490_9BURK</name>
<evidence type="ECO:0000313" key="8">
    <source>
        <dbReference type="EMBL" id="TSP12006.1"/>
    </source>
</evidence>
<proteinExistence type="inferred from homology"/>
<keyword evidence="9" id="KW-0560">Oxidoreductase</keyword>
<dbReference type="SUPFAM" id="SSF51905">
    <property type="entry name" value="FAD/NAD(P)-binding domain"/>
    <property type="match status" value="1"/>
</dbReference>
<feature type="domain" description="Glucose-methanol-choline oxidoreductase N-terminal" evidence="6">
    <location>
        <begin position="82"/>
        <end position="105"/>
    </location>
</feature>
<dbReference type="NCBIfam" id="NF002550">
    <property type="entry name" value="PRK02106.1"/>
    <property type="match status" value="1"/>
</dbReference>
<dbReference type="PIRSF" id="PIRSF000137">
    <property type="entry name" value="Alcohol_oxidase"/>
    <property type="match status" value="1"/>
</dbReference>
<organism evidence="9 11">
    <name type="scientific">Cupriavidus campinensis</name>
    <dbReference type="NCBI Taxonomy" id="151783"/>
    <lineage>
        <taxon>Bacteria</taxon>
        <taxon>Pseudomonadati</taxon>
        <taxon>Pseudomonadota</taxon>
        <taxon>Betaproteobacteria</taxon>
        <taxon>Burkholderiales</taxon>
        <taxon>Burkholderiaceae</taxon>
        <taxon>Cupriavidus</taxon>
    </lineage>
</organism>
<keyword evidence="10" id="KW-1185">Reference proteome</keyword>
<dbReference type="InterPro" id="IPR036188">
    <property type="entry name" value="FAD/NAD-bd_sf"/>
</dbReference>
<dbReference type="EMBL" id="VCIZ01000007">
    <property type="protein sequence ID" value="TSP12006.1"/>
    <property type="molecule type" value="Genomic_DNA"/>
</dbReference>
<sequence length="558" mass="61060">MSEEFDFIIVGAGSAGATLAARLTENPNTRVLLLEAGPPDKSMWIHLPIGYGKTMWDSRVNWRFETEPDPGMNNRRIYWPRGKTLGGSSSINGLIYIRGQREDYDLWSALGNEGWSFDEVLPYFRKSEGNQRGASMYHGGEGPLKISDVGKKHELIEAFIAGAEQTGVPRNDDFNGATQEGAGYYQLTTDRGRRCSTARAFLTPARNRPNLCVETEAQATGLIYEGRRVVGVNYMQAGVRRSARCRAEVLLAAGAIQSPQLLQLSGIGPKDLLAKFGIPVVQDLKGVGENLQDHLQVRLYYECTKPITTNDELNSWIGKAKIGLQWLLYRSGPLAVGINQGGCFMRALKDEHGRPVAATPDIQFHVSTLSADMAGGKVHPFSGFTLSICQLRPESKGYVRISSPDPLAAPEMQGYYLATELDQRTTIAGVRAAREIANSAAMRPYVKREFKPGPETNSDEELLEFCRNHGATIFHPIGTAKMGTDDMSVVDSRLRVHGVQGLRVVDCSVMPTLVSGNTNAPAIMVAEKAADIIREDYSGKGTGRSRSINTGKTMEIVS</sequence>
<feature type="domain" description="Glucose-methanol-choline oxidoreductase N-terminal" evidence="7">
    <location>
        <begin position="254"/>
        <end position="268"/>
    </location>
</feature>
<dbReference type="GO" id="GO:0050660">
    <property type="term" value="F:flavin adenine dinucleotide binding"/>
    <property type="evidence" value="ECO:0007669"/>
    <property type="project" value="InterPro"/>
</dbReference>
<keyword evidence="4 5" id="KW-0274">FAD</keyword>
<evidence type="ECO:0000313" key="10">
    <source>
        <dbReference type="Proteomes" id="UP000318943"/>
    </source>
</evidence>
<evidence type="ECO:0000256" key="2">
    <source>
        <dbReference type="ARBA" id="ARBA00010790"/>
    </source>
</evidence>
<dbReference type="PANTHER" id="PTHR11552">
    <property type="entry name" value="GLUCOSE-METHANOL-CHOLINE GMC OXIDOREDUCTASE"/>
    <property type="match status" value="1"/>
</dbReference>
<comment type="similarity">
    <text evidence="2 5">Belongs to the GMC oxidoreductase family.</text>
</comment>
<dbReference type="EMBL" id="CP097331">
    <property type="protein sequence ID" value="URF06338.1"/>
    <property type="molecule type" value="Genomic_DNA"/>
</dbReference>
<evidence type="ECO:0000256" key="3">
    <source>
        <dbReference type="ARBA" id="ARBA00022630"/>
    </source>
</evidence>
<dbReference type="KEGG" id="ccam:M5D45_24825"/>
<evidence type="ECO:0000259" key="7">
    <source>
        <dbReference type="PROSITE" id="PS00624"/>
    </source>
</evidence>
<dbReference type="RefSeq" id="WP_144198159.1">
    <property type="nucleotide sequence ID" value="NZ_CP043441.1"/>
</dbReference>
<dbReference type="GO" id="GO:0008812">
    <property type="term" value="F:choline dehydrogenase activity"/>
    <property type="evidence" value="ECO:0007669"/>
    <property type="project" value="UniProtKB-EC"/>
</dbReference>
<dbReference type="PROSITE" id="PS00624">
    <property type="entry name" value="GMC_OXRED_2"/>
    <property type="match status" value="1"/>
</dbReference>
<reference evidence="9" key="2">
    <citation type="journal article" date="2022" name="Microbiol. Resour. Announc.">
        <title>Genome Sequence of Cupriavidus campinensis Strain G5, a Member of a Bacterial Consortium Capable of Polyethylene Degradation.</title>
        <authorList>
            <person name="Schneider B."/>
            <person name="Pfeiffer F."/>
            <person name="Dyall-Smith M."/>
            <person name="Kunte H.J."/>
        </authorList>
    </citation>
    <scope>NUCLEOTIDE SEQUENCE</scope>
    <source>
        <strain evidence="9">G5</strain>
    </source>
</reference>
<evidence type="ECO:0000256" key="1">
    <source>
        <dbReference type="ARBA" id="ARBA00001974"/>
    </source>
</evidence>
<dbReference type="InterPro" id="IPR007867">
    <property type="entry name" value="GMC_OxRtase_C"/>
</dbReference>
<accession>A0AAE9I490</accession>
<reference evidence="9" key="3">
    <citation type="submission" date="2022-05" db="EMBL/GenBank/DDBJ databases">
        <authorList>
            <person name="Kunte H.-J."/>
        </authorList>
    </citation>
    <scope>NUCLEOTIDE SEQUENCE</scope>
    <source>
        <strain evidence="9">G5</strain>
    </source>
</reference>
<reference evidence="8 10" key="1">
    <citation type="submission" date="2019-05" db="EMBL/GenBank/DDBJ databases">
        <title>Whole genome sequence analysis of Cupriavidus campinensis S14E4C strain.</title>
        <authorList>
            <person name="Abbaszade G."/>
            <person name="Szabo A."/>
            <person name="Toumi M."/>
            <person name="Toth E."/>
        </authorList>
    </citation>
    <scope>NUCLEOTIDE SEQUENCE [LARGE SCALE GENOMIC DNA]</scope>
    <source>
        <strain evidence="8 10">S14E4C</strain>
    </source>
</reference>
<evidence type="ECO:0000313" key="11">
    <source>
        <dbReference type="Proteomes" id="UP001056132"/>
    </source>
</evidence>
<dbReference type="Proteomes" id="UP001056132">
    <property type="component" value="Chromosome 2"/>
</dbReference>
<dbReference type="Gene3D" id="3.30.560.10">
    <property type="entry name" value="Glucose Oxidase, domain 3"/>
    <property type="match status" value="1"/>
</dbReference>
<dbReference type="Pfam" id="PF05199">
    <property type="entry name" value="GMC_oxred_C"/>
    <property type="match status" value="1"/>
</dbReference>
<dbReference type="InterPro" id="IPR000172">
    <property type="entry name" value="GMC_OxRdtase_N"/>
</dbReference>
<dbReference type="Proteomes" id="UP000318943">
    <property type="component" value="Unassembled WGS sequence"/>
</dbReference>
<dbReference type="Pfam" id="PF00732">
    <property type="entry name" value="GMC_oxred_N"/>
    <property type="match status" value="1"/>
</dbReference>